<evidence type="ECO:0000313" key="7">
    <source>
        <dbReference type="Proteomes" id="UP000607653"/>
    </source>
</evidence>
<evidence type="ECO:0000256" key="2">
    <source>
        <dbReference type="ARBA" id="ARBA00023125"/>
    </source>
</evidence>
<dbReference type="Gene3D" id="2.170.150.80">
    <property type="entry name" value="NAC domain"/>
    <property type="match status" value="1"/>
</dbReference>
<evidence type="ECO:0000256" key="3">
    <source>
        <dbReference type="ARBA" id="ARBA00023163"/>
    </source>
</evidence>
<dbReference type="EMBL" id="DUZY01000003">
    <property type="protein sequence ID" value="DAD32339.1"/>
    <property type="molecule type" value="Genomic_DNA"/>
</dbReference>
<feature type="domain" description="NAC" evidence="5">
    <location>
        <begin position="9"/>
        <end position="123"/>
    </location>
</feature>
<evidence type="ECO:0000256" key="1">
    <source>
        <dbReference type="ARBA" id="ARBA00023015"/>
    </source>
</evidence>
<organism evidence="6 7">
    <name type="scientific">Nelumbo nucifera</name>
    <name type="common">Sacred lotus</name>
    <dbReference type="NCBI Taxonomy" id="4432"/>
    <lineage>
        <taxon>Eukaryota</taxon>
        <taxon>Viridiplantae</taxon>
        <taxon>Streptophyta</taxon>
        <taxon>Embryophyta</taxon>
        <taxon>Tracheophyta</taxon>
        <taxon>Spermatophyta</taxon>
        <taxon>Magnoliopsida</taxon>
        <taxon>Proteales</taxon>
        <taxon>Nelumbonaceae</taxon>
        <taxon>Nelumbo</taxon>
    </lineage>
</organism>
<dbReference type="Proteomes" id="UP000607653">
    <property type="component" value="Unassembled WGS sequence"/>
</dbReference>
<proteinExistence type="predicted"/>
<evidence type="ECO:0000313" key="6">
    <source>
        <dbReference type="EMBL" id="DAD32339.1"/>
    </source>
</evidence>
<evidence type="ECO:0000259" key="5">
    <source>
        <dbReference type="PROSITE" id="PS51005"/>
    </source>
</evidence>
<dbReference type="AlphaFoldDB" id="A0A822YM04"/>
<accession>A0A822YM04</accession>
<keyword evidence="4" id="KW-0539">Nucleus</keyword>
<dbReference type="PROSITE" id="PS51005">
    <property type="entry name" value="NAC"/>
    <property type="match status" value="1"/>
</dbReference>
<sequence length="123" mass="14199">MGSTRNGVIPTGYRFSPTKVELVNHYLRNKTAGKRLSSYPVMEVDVYDLEPQFLPFTDGGGGRLKNTTILRTGQRNGRMDHDQIGWSRTHEKEEGFGRRRLKKKSTRMELWWGDEDARVLSVQ</sequence>
<keyword evidence="1" id="KW-0805">Transcription regulation</keyword>
<keyword evidence="3" id="KW-0804">Transcription</keyword>
<dbReference type="GO" id="GO:0003677">
    <property type="term" value="F:DNA binding"/>
    <property type="evidence" value="ECO:0007669"/>
    <property type="project" value="UniProtKB-KW"/>
</dbReference>
<dbReference type="Pfam" id="PF02365">
    <property type="entry name" value="NAM"/>
    <property type="match status" value="1"/>
</dbReference>
<keyword evidence="7" id="KW-1185">Reference proteome</keyword>
<dbReference type="SUPFAM" id="SSF101941">
    <property type="entry name" value="NAC domain"/>
    <property type="match status" value="1"/>
</dbReference>
<dbReference type="GO" id="GO:0006355">
    <property type="term" value="P:regulation of DNA-templated transcription"/>
    <property type="evidence" value="ECO:0007669"/>
    <property type="project" value="InterPro"/>
</dbReference>
<reference evidence="6 7" key="1">
    <citation type="journal article" date="2020" name="Mol. Biol. Evol.">
        <title>Distinct Expression and Methylation Patterns for Genes with Different Fates following a Single Whole-Genome Duplication in Flowering Plants.</title>
        <authorList>
            <person name="Shi T."/>
            <person name="Rahmani R.S."/>
            <person name="Gugger P.F."/>
            <person name="Wang M."/>
            <person name="Li H."/>
            <person name="Zhang Y."/>
            <person name="Li Z."/>
            <person name="Wang Q."/>
            <person name="Van de Peer Y."/>
            <person name="Marchal K."/>
            <person name="Chen J."/>
        </authorList>
    </citation>
    <scope>NUCLEOTIDE SEQUENCE [LARGE SCALE GENOMIC DNA]</scope>
    <source>
        <tissue evidence="6">Leaf</tissue>
    </source>
</reference>
<keyword evidence="2" id="KW-0238">DNA-binding</keyword>
<dbReference type="InterPro" id="IPR036093">
    <property type="entry name" value="NAC_dom_sf"/>
</dbReference>
<name>A0A822YM04_NELNU</name>
<protein>
    <recommendedName>
        <fullName evidence="5">NAC domain-containing protein</fullName>
    </recommendedName>
</protein>
<comment type="caution">
    <text evidence="6">The sequence shown here is derived from an EMBL/GenBank/DDBJ whole genome shotgun (WGS) entry which is preliminary data.</text>
</comment>
<gene>
    <name evidence="6" type="ORF">HUJ06_011190</name>
</gene>
<evidence type="ECO:0000256" key="4">
    <source>
        <dbReference type="ARBA" id="ARBA00023242"/>
    </source>
</evidence>
<dbReference type="InterPro" id="IPR003441">
    <property type="entry name" value="NAC-dom"/>
</dbReference>